<dbReference type="PANTHER" id="PTHR43333">
    <property type="entry name" value="2-HACID_DH_C DOMAIN-CONTAINING PROTEIN"/>
    <property type="match status" value="1"/>
</dbReference>
<dbReference type="FunFam" id="3.40.50.720:FF:000363">
    <property type="entry name" value="D-isomer specific 2-hydroxyacid dehydrogenase"/>
    <property type="match status" value="1"/>
</dbReference>
<protein>
    <submittedName>
        <fullName evidence="6">Phosphoglycerate dehydrogenase-like enzyme</fullName>
    </submittedName>
</protein>
<dbReference type="PANTHER" id="PTHR43333:SF1">
    <property type="entry name" value="D-ISOMER SPECIFIC 2-HYDROXYACID DEHYDROGENASE NAD-BINDING DOMAIN-CONTAINING PROTEIN"/>
    <property type="match status" value="1"/>
</dbReference>
<evidence type="ECO:0000313" key="6">
    <source>
        <dbReference type="EMBL" id="RKD95237.1"/>
    </source>
</evidence>
<evidence type="ECO:0000259" key="4">
    <source>
        <dbReference type="Pfam" id="PF00389"/>
    </source>
</evidence>
<keyword evidence="7" id="KW-1185">Reference proteome</keyword>
<evidence type="ECO:0000313" key="7">
    <source>
        <dbReference type="Proteomes" id="UP000283805"/>
    </source>
</evidence>
<name>A0A419WIF9_9EURY</name>
<dbReference type="InterPro" id="IPR006139">
    <property type="entry name" value="D-isomer_2_OHA_DH_cat_dom"/>
</dbReference>
<dbReference type="Proteomes" id="UP000283805">
    <property type="component" value="Unassembled WGS sequence"/>
</dbReference>
<dbReference type="InterPro" id="IPR006140">
    <property type="entry name" value="D-isomer_DH_NAD-bd"/>
</dbReference>
<dbReference type="CDD" id="cd05300">
    <property type="entry name" value="2-Hacid_dh_1"/>
    <property type="match status" value="1"/>
</dbReference>
<organism evidence="6 7">
    <name type="scientific">Halopiger aswanensis</name>
    <dbReference type="NCBI Taxonomy" id="148449"/>
    <lineage>
        <taxon>Archaea</taxon>
        <taxon>Methanobacteriati</taxon>
        <taxon>Methanobacteriota</taxon>
        <taxon>Stenosarchaea group</taxon>
        <taxon>Halobacteria</taxon>
        <taxon>Halobacteriales</taxon>
        <taxon>Natrialbaceae</taxon>
        <taxon>Halopiger</taxon>
    </lineage>
</organism>
<feature type="domain" description="D-isomer specific 2-hydroxyacid dehydrogenase NAD-binding" evidence="5">
    <location>
        <begin position="110"/>
        <end position="285"/>
    </location>
</feature>
<reference evidence="6 7" key="1">
    <citation type="submission" date="2018-09" db="EMBL/GenBank/DDBJ databases">
        <title>Genomic Encyclopedia of Archaeal and Bacterial Type Strains, Phase II (KMG-II): from individual species to whole genera.</title>
        <authorList>
            <person name="Goeker M."/>
        </authorList>
    </citation>
    <scope>NUCLEOTIDE SEQUENCE [LARGE SCALE GENOMIC DNA]</scope>
    <source>
        <strain evidence="6 7">DSM 13151</strain>
    </source>
</reference>
<dbReference type="Gene3D" id="3.40.50.720">
    <property type="entry name" value="NAD(P)-binding Rossmann-like Domain"/>
    <property type="match status" value="2"/>
</dbReference>
<evidence type="ECO:0000259" key="5">
    <source>
        <dbReference type="Pfam" id="PF02826"/>
    </source>
</evidence>
<sequence>MTDIDILVLRRGTHGIPAREYVDALEDRLPDRRIELATTPREERDLAEQARVITSTDIDLDLLERAAALEVFAGVAAGYGHLPLEELAERGVAVTNASGIHAPNIAEQVLAYVLAHTRNLRTGYERQAQREWRHFQAGELQGSTVTVVGLGAIGTAIAERLEPFGVETIGVRYTPEKGGPTDEVIGFDADALHEALARTDYLLIAAPLTETTRGLIGEAELETLPPDAYLVNVGRGPIVETDALVTALRKGHLDGAALDVTDPEPLPEDHPLWNLGNVTITPHNAGHSPKLWDRLADIVAENVRKLDDGADPEALTNLVRAPE</sequence>
<dbReference type="EMBL" id="RAPO01000002">
    <property type="protein sequence ID" value="RKD95237.1"/>
    <property type="molecule type" value="Genomic_DNA"/>
</dbReference>
<keyword evidence="1 3" id="KW-0560">Oxidoreductase</keyword>
<keyword evidence="2" id="KW-0520">NAD</keyword>
<dbReference type="Pfam" id="PF00389">
    <property type="entry name" value="2-Hacid_dh"/>
    <property type="match status" value="1"/>
</dbReference>
<gene>
    <name evidence="6" type="ORF">ATJ93_2089</name>
</gene>
<dbReference type="RefSeq" id="WP_120244531.1">
    <property type="nucleotide sequence ID" value="NZ_RAPO01000002.1"/>
</dbReference>
<dbReference type="Pfam" id="PF02826">
    <property type="entry name" value="2-Hacid_dh_C"/>
    <property type="match status" value="1"/>
</dbReference>
<dbReference type="SUPFAM" id="SSF51735">
    <property type="entry name" value="NAD(P)-binding Rossmann-fold domains"/>
    <property type="match status" value="1"/>
</dbReference>
<dbReference type="PROSITE" id="PS00671">
    <property type="entry name" value="D_2_HYDROXYACID_DH_3"/>
    <property type="match status" value="1"/>
</dbReference>
<dbReference type="InterPro" id="IPR036291">
    <property type="entry name" value="NAD(P)-bd_dom_sf"/>
</dbReference>
<feature type="domain" description="D-isomer specific 2-hydroxyacid dehydrogenase catalytic" evidence="4">
    <location>
        <begin position="49"/>
        <end position="313"/>
    </location>
</feature>
<comment type="similarity">
    <text evidence="3">Belongs to the D-isomer specific 2-hydroxyacid dehydrogenase family.</text>
</comment>
<accession>A0A419WIF9</accession>
<evidence type="ECO:0000256" key="2">
    <source>
        <dbReference type="ARBA" id="ARBA00023027"/>
    </source>
</evidence>
<proteinExistence type="inferred from homology"/>
<dbReference type="GO" id="GO:0051287">
    <property type="term" value="F:NAD binding"/>
    <property type="evidence" value="ECO:0007669"/>
    <property type="project" value="InterPro"/>
</dbReference>
<evidence type="ECO:0000256" key="1">
    <source>
        <dbReference type="ARBA" id="ARBA00023002"/>
    </source>
</evidence>
<dbReference type="InterPro" id="IPR029753">
    <property type="entry name" value="D-isomer_DH_CS"/>
</dbReference>
<dbReference type="OrthoDB" id="168224at2157"/>
<dbReference type="AlphaFoldDB" id="A0A419WIF9"/>
<dbReference type="GO" id="GO:0016616">
    <property type="term" value="F:oxidoreductase activity, acting on the CH-OH group of donors, NAD or NADP as acceptor"/>
    <property type="evidence" value="ECO:0007669"/>
    <property type="project" value="InterPro"/>
</dbReference>
<comment type="caution">
    <text evidence="6">The sequence shown here is derived from an EMBL/GenBank/DDBJ whole genome shotgun (WGS) entry which is preliminary data.</text>
</comment>
<evidence type="ECO:0000256" key="3">
    <source>
        <dbReference type="RuleBase" id="RU003719"/>
    </source>
</evidence>
<dbReference type="SUPFAM" id="SSF52283">
    <property type="entry name" value="Formate/glycerate dehydrogenase catalytic domain-like"/>
    <property type="match status" value="1"/>
</dbReference>